<dbReference type="SUPFAM" id="SSF48208">
    <property type="entry name" value="Six-hairpin glycosidases"/>
    <property type="match status" value="1"/>
</dbReference>
<keyword evidence="3" id="KW-0119">Carbohydrate metabolism</keyword>
<dbReference type="InterPro" id="IPR008928">
    <property type="entry name" value="6-hairpin_glycosidase_sf"/>
</dbReference>
<feature type="chain" id="PRO_5038960296" evidence="6">
    <location>
        <begin position="28"/>
        <end position="642"/>
    </location>
</feature>
<dbReference type="GO" id="GO:0000272">
    <property type="term" value="P:polysaccharide catabolic process"/>
    <property type="evidence" value="ECO:0007669"/>
    <property type="project" value="UniProtKB-KW"/>
</dbReference>
<keyword evidence="5" id="KW-0624">Polysaccharide degradation</keyword>
<accession>A0A1I2FG59</accession>
<dbReference type="Gene3D" id="1.50.10.10">
    <property type="match status" value="1"/>
</dbReference>
<dbReference type="GO" id="GO:0008810">
    <property type="term" value="F:cellulase activity"/>
    <property type="evidence" value="ECO:0007669"/>
    <property type="project" value="InterPro"/>
</dbReference>
<feature type="domain" description="Cellulase Ig-like" evidence="8">
    <location>
        <begin position="43"/>
        <end position="124"/>
    </location>
</feature>
<evidence type="ECO:0000256" key="4">
    <source>
        <dbReference type="ARBA" id="ARBA00023295"/>
    </source>
</evidence>
<dbReference type="RefSeq" id="WP_093713940.1">
    <property type="nucleotide sequence ID" value="NZ_FONG01000007.1"/>
</dbReference>
<dbReference type="CDD" id="cd02850">
    <property type="entry name" value="E_set_Cellulase_N"/>
    <property type="match status" value="1"/>
</dbReference>
<dbReference type="InterPro" id="IPR004197">
    <property type="entry name" value="Cellulase_Ig-like"/>
</dbReference>
<dbReference type="PANTHER" id="PTHR22298">
    <property type="entry name" value="ENDO-1,4-BETA-GLUCANASE"/>
    <property type="match status" value="1"/>
</dbReference>
<evidence type="ECO:0000313" key="9">
    <source>
        <dbReference type="EMBL" id="SFF03737.1"/>
    </source>
</evidence>
<dbReference type="Proteomes" id="UP000199323">
    <property type="component" value="Unassembled WGS sequence"/>
</dbReference>
<dbReference type="EMBL" id="FONG01000007">
    <property type="protein sequence ID" value="SFF03737.1"/>
    <property type="molecule type" value="Genomic_DNA"/>
</dbReference>
<dbReference type="AlphaFoldDB" id="A0A1I2FG59"/>
<dbReference type="InterPro" id="IPR013783">
    <property type="entry name" value="Ig-like_fold"/>
</dbReference>
<gene>
    <name evidence="9" type="ORF">SAMN05216251_107316</name>
</gene>
<dbReference type="InterPro" id="IPR001701">
    <property type="entry name" value="Glyco_hydro_9"/>
</dbReference>
<feature type="signal peptide" evidence="6">
    <location>
        <begin position="1"/>
        <end position="27"/>
    </location>
</feature>
<dbReference type="InterPro" id="IPR014756">
    <property type="entry name" value="Ig_E-set"/>
</dbReference>
<evidence type="ECO:0000259" key="8">
    <source>
        <dbReference type="Pfam" id="PF02927"/>
    </source>
</evidence>
<dbReference type="STRING" id="380248.SAMN05216251_107316"/>
<evidence type="ECO:0000256" key="6">
    <source>
        <dbReference type="SAM" id="SignalP"/>
    </source>
</evidence>
<evidence type="ECO:0000256" key="1">
    <source>
        <dbReference type="ARBA" id="ARBA00007072"/>
    </source>
</evidence>
<evidence type="ECO:0000259" key="7">
    <source>
        <dbReference type="Pfam" id="PF00759"/>
    </source>
</evidence>
<comment type="similarity">
    <text evidence="1">Belongs to the glycosyl hydrolase 9 (cellulase E) family.</text>
</comment>
<dbReference type="Pfam" id="PF02927">
    <property type="entry name" value="CelD_N"/>
    <property type="match status" value="1"/>
</dbReference>
<evidence type="ECO:0000313" key="10">
    <source>
        <dbReference type="Proteomes" id="UP000199323"/>
    </source>
</evidence>
<dbReference type="Gene3D" id="2.60.40.10">
    <property type="entry name" value="Immunoglobulins"/>
    <property type="match status" value="1"/>
</dbReference>
<name>A0A1I2FG59_9ACTN</name>
<keyword evidence="10" id="KW-1185">Reference proteome</keyword>
<keyword evidence="2" id="KW-0378">Hydrolase</keyword>
<dbReference type="InterPro" id="IPR012341">
    <property type="entry name" value="6hp_glycosidase-like_sf"/>
</dbReference>
<dbReference type="SUPFAM" id="SSF81296">
    <property type="entry name" value="E set domains"/>
    <property type="match status" value="1"/>
</dbReference>
<proteinExistence type="inferred from homology"/>
<organism evidence="9 10">
    <name type="scientific">Actinacidiphila alni</name>
    <dbReference type="NCBI Taxonomy" id="380248"/>
    <lineage>
        <taxon>Bacteria</taxon>
        <taxon>Bacillati</taxon>
        <taxon>Actinomycetota</taxon>
        <taxon>Actinomycetes</taxon>
        <taxon>Kitasatosporales</taxon>
        <taxon>Streptomycetaceae</taxon>
        <taxon>Actinacidiphila</taxon>
    </lineage>
</organism>
<evidence type="ECO:0000256" key="5">
    <source>
        <dbReference type="ARBA" id="ARBA00023326"/>
    </source>
</evidence>
<sequence length="642" mass="67173">MSELRRRPFRRWATAAGTAVTATAVLAALSLAGGADTAQAAAGGEIRVNQVGYPGGAAKEAFLLVKAPVAKASWKLVDGRGRAVAHGTTGASLGRWNSAYPAVYAIDFSTVRRSGSYRLVAGGAANASSPTFTIGSAKSVYGGPAADATAFFQAQRDGARTVPGQLHRKPSHLNDAHATVYAWPSFTDPDGDTIKAAPKKIAGAGPVDVSGGWFDAGDYLKFTETTSYAVAALQIAARDTGAGPSSAVGREARHGLDWLDRMWDEKTKTLYIQVGLGSGTDSGSVVGDHDVWRLPEKDDKDAAHPFLKNRPVFRAGVPGSKLSPNQAGRLAADFALAAQRYAAVSPAKARAYLSTAAQIYTLADPRPGTLVTTVPYGYYPETSWQDDMAFGGAELALAAQRLHDPRGTDWLKQAATWAKGHQSEDGADTLNMYDTSALADLDLARAVRAAGNPRGLAVGYDGLIGYVKGQLATGEKRAKADPFHAGAVYDDFDADSHTMGLAATARLYRAVTGDRTYDRFAAGQLGWLLGANAWGTSFMVGEGHTFPTCTAGELGNLAGSLDGSRPLEVGAIVNGPNGAGQFSDGLGDYLGGMRPCPPDGTDAYAAFDGRGSQYVDDVRSWQSSEPALDMDASGLLAFFLSK</sequence>
<keyword evidence="6" id="KW-0732">Signal</keyword>
<dbReference type="Pfam" id="PF00759">
    <property type="entry name" value="Glyco_hydro_9"/>
    <property type="match status" value="1"/>
</dbReference>
<keyword evidence="4" id="KW-0326">Glycosidase</keyword>
<feature type="domain" description="Glycoside hydrolase family 9" evidence="7">
    <location>
        <begin position="141"/>
        <end position="633"/>
    </location>
</feature>
<dbReference type="OrthoDB" id="9808897at2"/>
<evidence type="ECO:0000256" key="2">
    <source>
        <dbReference type="ARBA" id="ARBA00022801"/>
    </source>
</evidence>
<evidence type="ECO:0000256" key="3">
    <source>
        <dbReference type="ARBA" id="ARBA00023277"/>
    </source>
</evidence>
<protein>
    <submittedName>
        <fullName evidence="9">Endoglucanase</fullName>
    </submittedName>
</protein>
<reference evidence="9 10" key="1">
    <citation type="submission" date="2016-10" db="EMBL/GenBank/DDBJ databases">
        <authorList>
            <person name="de Groot N.N."/>
        </authorList>
    </citation>
    <scope>NUCLEOTIDE SEQUENCE [LARGE SCALE GENOMIC DNA]</scope>
    <source>
        <strain evidence="9 10">CGMCC 4.3510</strain>
    </source>
</reference>